<sequence length="93" mass="9647">MSTPFINFGGMGPRFLCRAPRLQVTKYGIAAATPLPEPGLQMTNGALFWGVGPAAPRPANGPPSLPVGTPSATCQLCLPSHPFNLSPTSQRCG</sequence>
<evidence type="ECO:0000313" key="1">
    <source>
        <dbReference type="EMBL" id="PTB42867.1"/>
    </source>
</evidence>
<accession>A0A2T3ZDI7</accession>
<evidence type="ECO:0000313" key="2">
    <source>
        <dbReference type="Proteomes" id="UP000240493"/>
    </source>
</evidence>
<name>A0A2T3ZDI7_TRIA4</name>
<proteinExistence type="predicted"/>
<dbReference type="Proteomes" id="UP000240493">
    <property type="component" value="Unassembled WGS sequence"/>
</dbReference>
<dbReference type="OrthoDB" id="10446991at2759"/>
<dbReference type="AlphaFoldDB" id="A0A2T3ZDI7"/>
<organism evidence="1 2">
    <name type="scientific">Trichoderma asperellum (strain ATCC 204424 / CBS 433.97 / NBRC 101777)</name>
    <dbReference type="NCBI Taxonomy" id="1042311"/>
    <lineage>
        <taxon>Eukaryota</taxon>
        <taxon>Fungi</taxon>
        <taxon>Dikarya</taxon>
        <taxon>Ascomycota</taxon>
        <taxon>Pezizomycotina</taxon>
        <taxon>Sordariomycetes</taxon>
        <taxon>Hypocreomycetidae</taxon>
        <taxon>Hypocreales</taxon>
        <taxon>Hypocreaceae</taxon>
        <taxon>Trichoderma</taxon>
    </lineage>
</organism>
<protein>
    <submittedName>
        <fullName evidence="1">Uncharacterized protein</fullName>
    </submittedName>
</protein>
<keyword evidence="2" id="KW-1185">Reference proteome</keyword>
<reference evidence="1 2" key="1">
    <citation type="submission" date="2016-07" db="EMBL/GenBank/DDBJ databases">
        <title>Multiple horizontal gene transfer events from other fungi enriched the ability of initially mycotrophic Trichoderma (Ascomycota) to feed on dead plant biomass.</title>
        <authorList>
            <consortium name="DOE Joint Genome Institute"/>
            <person name="Aerts A."/>
            <person name="Atanasova L."/>
            <person name="Chenthamara K."/>
            <person name="Zhang J."/>
            <person name="Grujic M."/>
            <person name="Henrissat B."/>
            <person name="Kuo A."/>
            <person name="Salamov A."/>
            <person name="Lipzen A."/>
            <person name="Labutti K."/>
            <person name="Barry K."/>
            <person name="Miao Y."/>
            <person name="Rahimi M.J."/>
            <person name="Shen Q."/>
            <person name="Grigoriev I.V."/>
            <person name="Kubicek C.P."/>
            <person name="Druzhinina I.S."/>
        </authorList>
    </citation>
    <scope>NUCLEOTIDE SEQUENCE [LARGE SCALE GENOMIC DNA]</scope>
    <source>
        <strain evidence="1 2">CBS 433.97</strain>
    </source>
</reference>
<gene>
    <name evidence="1" type="ORF">M441DRAFT_66632</name>
</gene>
<dbReference type="EMBL" id="KZ679259">
    <property type="protein sequence ID" value="PTB42867.1"/>
    <property type="molecule type" value="Genomic_DNA"/>
</dbReference>